<reference evidence="1" key="1">
    <citation type="journal article" date="2014" name="Front. Microbiol.">
        <title>High frequency of phylogenetically diverse reductive dehalogenase-homologous genes in deep subseafloor sedimentary metagenomes.</title>
        <authorList>
            <person name="Kawai M."/>
            <person name="Futagami T."/>
            <person name="Toyoda A."/>
            <person name="Takaki Y."/>
            <person name="Nishi S."/>
            <person name="Hori S."/>
            <person name="Arai W."/>
            <person name="Tsubouchi T."/>
            <person name="Morono Y."/>
            <person name="Uchiyama I."/>
            <person name="Ito T."/>
            <person name="Fujiyama A."/>
            <person name="Inagaki F."/>
            <person name="Takami H."/>
        </authorList>
    </citation>
    <scope>NUCLEOTIDE SEQUENCE</scope>
    <source>
        <strain evidence="1">Expedition CK06-06</strain>
    </source>
</reference>
<evidence type="ECO:0008006" key="2">
    <source>
        <dbReference type="Google" id="ProtNLM"/>
    </source>
</evidence>
<name>X1BRY8_9ZZZZ</name>
<protein>
    <recommendedName>
        <fullName evidence="2">Rubrerythrin diiron-binding domain-containing protein</fullName>
    </recommendedName>
</protein>
<feature type="non-terminal residue" evidence="1">
    <location>
        <position position="40"/>
    </location>
</feature>
<proteinExistence type="predicted"/>
<sequence>MLCKKSKRIDGKKLFKILAKVESEHAAVWKKILKLKEIKW</sequence>
<gene>
    <name evidence="1" type="ORF">S01H4_45352</name>
</gene>
<dbReference type="EMBL" id="BART01025240">
    <property type="protein sequence ID" value="GAG98464.1"/>
    <property type="molecule type" value="Genomic_DNA"/>
</dbReference>
<dbReference type="AlphaFoldDB" id="X1BRY8"/>
<accession>X1BRY8</accession>
<comment type="caution">
    <text evidence="1">The sequence shown here is derived from an EMBL/GenBank/DDBJ whole genome shotgun (WGS) entry which is preliminary data.</text>
</comment>
<organism evidence="1">
    <name type="scientific">marine sediment metagenome</name>
    <dbReference type="NCBI Taxonomy" id="412755"/>
    <lineage>
        <taxon>unclassified sequences</taxon>
        <taxon>metagenomes</taxon>
        <taxon>ecological metagenomes</taxon>
    </lineage>
</organism>
<evidence type="ECO:0000313" key="1">
    <source>
        <dbReference type="EMBL" id="GAG98464.1"/>
    </source>
</evidence>